<dbReference type="GO" id="GO:0046872">
    <property type="term" value="F:metal ion binding"/>
    <property type="evidence" value="ECO:0007669"/>
    <property type="project" value="UniProtKB-KW"/>
</dbReference>
<keyword evidence="7" id="KW-1185">Reference proteome</keyword>
<sequence>MPRQFIKQHCGWLLTTLILSGCDVSINHMYTSVDKSRTYPTNGEQIYFTGRNQSGSQIIYRGGHMHAQMHLTACADCHGIRREGGQRMYPFFWLTAPPLTSDALFGTHDDDHDAYTLSSLKRAITAGVDPSGEQLDSTMPRWQMSESDLEDLVDYLAEGTLKTVKHEQ</sequence>
<dbReference type="PATRIC" id="fig|320778.3.peg.1341"/>
<dbReference type="PROSITE" id="PS51257">
    <property type="entry name" value="PROKAR_LIPOPROTEIN"/>
    <property type="match status" value="1"/>
</dbReference>
<reference evidence="6 7" key="1">
    <citation type="submission" date="2015-05" db="EMBL/GenBank/DDBJ databases">
        <title>Photobacterium galathea sp. nov.</title>
        <authorList>
            <person name="Machado H."/>
            <person name="Gram L."/>
        </authorList>
    </citation>
    <scope>NUCLEOTIDE SEQUENCE [LARGE SCALE GENOMIC DNA]</scope>
    <source>
        <strain evidence="6 7">DSM 22954</strain>
    </source>
</reference>
<organism evidence="6 7">
    <name type="scientific">Photobacterium ganghwense</name>
    <dbReference type="NCBI Taxonomy" id="320778"/>
    <lineage>
        <taxon>Bacteria</taxon>
        <taxon>Pseudomonadati</taxon>
        <taxon>Pseudomonadota</taxon>
        <taxon>Gammaproteobacteria</taxon>
        <taxon>Vibrionales</taxon>
        <taxon>Vibrionaceae</taxon>
        <taxon>Photobacterium</taxon>
    </lineage>
</organism>
<dbReference type="Pfam" id="PF00034">
    <property type="entry name" value="Cytochrom_C"/>
    <property type="match status" value="1"/>
</dbReference>
<dbReference type="PROSITE" id="PS51007">
    <property type="entry name" value="CYTC"/>
    <property type="match status" value="1"/>
</dbReference>
<name>A0A0J1HEW8_9GAMM</name>
<dbReference type="GO" id="GO:0020037">
    <property type="term" value="F:heme binding"/>
    <property type="evidence" value="ECO:0007669"/>
    <property type="project" value="InterPro"/>
</dbReference>
<dbReference type="Proteomes" id="UP000035909">
    <property type="component" value="Unassembled WGS sequence"/>
</dbReference>
<keyword evidence="2 4" id="KW-0479">Metal-binding</keyword>
<dbReference type="STRING" id="320778.ABT57_06210"/>
<dbReference type="InterPro" id="IPR009056">
    <property type="entry name" value="Cyt_c-like_dom"/>
</dbReference>
<evidence type="ECO:0000313" key="6">
    <source>
        <dbReference type="EMBL" id="KLV10168.1"/>
    </source>
</evidence>
<proteinExistence type="predicted"/>
<dbReference type="AlphaFoldDB" id="A0A0J1HEW8"/>
<evidence type="ECO:0000256" key="4">
    <source>
        <dbReference type="PROSITE-ProRule" id="PRU00433"/>
    </source>
</evidence>
<evidence type="ECO:0000313" key="7">
    <source>
        <dbReference type="Proteomes" id="UP000035909"/>
    </source>
</evidence>
<dbReference type="InterPro" id="IPR036909">
    <property type="entry name" value="Cyt_c-like_dom_sf"/>
</dbReference>
<accession>A0A0J1HEW8</accession>
<protein>
    <recommendedName>
        <fullName evidence="5">Cytochrome c domain-containing protein</fullName>
    </recommendedName>
</protein>
<dbReference type="OrthoDB" id="6120839at2"/>
<keyword evidence="1 4" id="KW-0349">Heme</keyword>
<dbReference type="EMBL" id="LDOU01000006">
    <property type="protein sequence ID" value="KLV10168.1"/>
    <property type="molecule type" value="Genomic_DNA"/>
</dbReference>
<feature type="domain" description="Cytochrome c" evidence="5">
    <location>
        <begin position="50"/>
        <end position="160"/>
    </location>
</feature>
<dbReference type="SUPFAM" id="SSF46626">
    <property type="entry name" value="Cytochrome c"/>
    <property type="match status" value="1"/>
</dbReference>
<dbReference type="GO" id="GO:0009055">
    <property type="term" value="F:electron transfer activity"/>
    <property type="evidence" value="ECO:0007669"/>
    <property type="project" value="InterPro"/>
</dbReference>
<evidence type="ECO:0000256" key="2">
    <source>
        <dbReference type="ARBA" id="ARBA00022723"/>
    </source>
</evidence>
<evidence type="ECO:0000256" key="3">
    <source>
        <dbReference type="ARBA" id="ARBA00023004"/>
    </source>
</evidence>
<dbReference type="Gene3D" id="1.10.760.10">
    <property type="entry name" value="Cytochrome c-like domain"/>
    <property type="match status" value="1"/>
</dbReference>
<gene>
    <name evidence="6" type="ORF">ABT57_06210</name>
</gene>
<evidence type="ECO:0000259" key="5">
    <source>
        <dbReference type="PROSITE" id="PS51007"/>
    </source>
</evidence>
<keyword evidence="3 4" id="KW-0408">Iron</keyword>
<dbReference type="RefSeq" id="WP_047884331.1">
    <property type="nucleotide sequence ID" value="NZ_LDOU01000006.1"/>
</dbReference>
<comment type="caution">
    <text evidence="6">The sequence shown here is derived from an EMBL/GenBank/DDBJ whole genome shotgun (WGS) entry which is preliminary data.</text>
</comment>
<evidence type="ECO:0000256" key="1">
    <source>
        <dbReference type="ARBA" id="ARBA00022617"/>
    </source>
</evidence>